<protein>
    <submittedName>
        <fullName evidence="2">Uncharacterized protein</fullName>
    </submittedName>
</protein>
<evidence type="ECO:0000313" key="2">
    <source>
        <dbReference type="EMBL" id="KAK4873360.1"/>
    </source>
</evidence>
<dbReference type="EMBL" id="JARPUR010000007">
    <property type="protein sequence ID" value="KAK4873360.1"/>
    <property type="molecule type" value="Genomic_DNA"/>
</dbReference>
<organism evidence="2 3">
    <name type="scientific">Aquatica leii</name>
    <dbReference type="NCBI Taxonomy" id="1421715"/>
    <lineage>
        <taxon>Eukaryota</taxon>
        <taxon>Metazoa</taxon>
        <taxon>Ecdysozoa</taxon>
        <taxon>Arthropoda</taxon>
        <taxon>Hexapoda</taxon>
        <taxon>Insecta</taxon>
        <taxon>Pterygota</taxon>
        <taxon>Neoptera</taxon>
        <taxon>Endopterygota</taxon>
        <taxon>Coleoptera</taxon>
        <taxon>Polyphaga</taxon>
        <taxon>Elateriformia</taxon>
        <taxon>Elateroidea</taxon>
        <taxon>Lampyridae</taxon>
        <taxon>Luciolinae</taxon>
        <taxon>Aquatica</taxon>
    </lineage>
</organism>
<accession>A0AAN7SNI0</accession>
<name>A0AAN7SNI0_9COLE</name>
<proteinExistence type="predicted"/>
<sequence>MSHVLKFSVIFVLLSVIAANSTFNLKSLLKNVPEKERINFLKHYVSLGYKLDNNNQEYSPSLKLPDDAAVALYRYVKKHNQIFDEDVLKLARIIICFPDGSCIDTGDVGVHPKF</sequence>
<dbReference type="AlphaFoldDB" id="A0AAN7SNI0"/>
<reference evidence="3" key="1">
    <citation type="submission" date="2023-01" db="EMBL/GenBank/DDBJ databases">
        <title>Key to firefly adult light organ development and bioluminescence: homeobox transcription factors regulate luciferase expression and transportation to peroxisome.</title>
        <authorList>
            <person name="Fu X."/>
        </authorList>
    </citation>
    <scope>NUCLEOTIDE SEQUENCE [LARGE SCALE GENOMIC DNA]</scope>
</reference>
<comment type="caution">
    <text evidence="2">The sequence shown here is derived from an EMBL/GenBank/DDBJ whole genome shotgun (WGS) entry which is preliminary data.</text>
</comment>
<evidence type="ECO:0000256" key="1">
    <source>
        <dbReference type="SAM" id="SignalP"/>
    </source>
</evidence>
<feature type="signal peptide" evidence="1">
    <location>
        <begin position="1"/>
        <end position="19"/>
    </location>
</feature>
<dbReference type="Proteomes" id="UP001353858">
    <property type="component" value="Unassembled WGS sequence"/>
</dbReference>
<keyword evidence="3" id="KW-1185">Reference proteome</keyword>
<gene>
    <name evidence="2" type="ORF">RN001_015389</name>
</gene>
<feature type="chain" id="PRO_5042925029" evidence="1">
    <location>
        <begin position="20"/>
        <end position="114"/>
    </location>
</feature>
<keyword evidence="1" id="KW-0732">Signal</keyword>
<evidence type="ECO:0000313" key="3">
    <source>
        <dbReference type="Proteomes" id="UP001353858"/>
    </source>
</evidence>